<name>A0A5N6KAT8_MONLA</name>
<dbReference type="AlphaFoldDB" id="A0A5N6KAT8"/>
<evidence type="ECO:0000313" key="2">
    <source>
        <dbReference type="Proteomes" id="UP000326757"/>
    </source>
</evidence>
<reference evidence="1 2" key="1">
    <citation type="submission" date="2019-06" db="EMBL/GenBank/DDBJ databases">
        <title>Genome Sequence of the Brown Rot Fungal Pathogen Monilinia laxa.</title>
        <authorList>
            <person name="De Miccolis Angelini R.M."/>
            <person name="Landi L."/>
            <person name="Abate D."/>
            <person name="Pollastro S."/>
            <person name="Romanazzi G."/>
            <person name="Faretra F."/>
        </authorList>
    </citation>
    <scope>NUCLEOTIDE SEQUENCE [LARGE SCALE GENOMIC DNA]</scope>
    <source>
        <strain evidence="1 2">Mlax316</strain>
    </source>
</reference>
<sequence>MEYQTEFCIETTSKSCGAVNECMQSQINQAFEHSSIQAFKHSSLQFSQESLNPFEPTYRCFINLFESSNLLSSASHVRAATGSSHLASRILISSVSYL</sequence>
<accession>A0A5N6KAT8</accession>
<proteinExistence type="predicted"/>
<gene>
    <name evidence="1" type="ORF">EYC80_000451</name>
</gene>
<evidence type="ECO:0000313" key="1">
    <source>
        <dbReference type="EMBL" id="KAB8300241.1"/>
    </source>
</evidence>
<dbReference type="EMBL" id="VIGI01000005">
    <property type="protein sequence ID" value="KAB8300241.1"/>
    <property type="molecule type" value="Genomic_DNA"/>
</dbReference>
<keyword evidence="2" id="KW-1185">Reference proteome</keyword>
<comment type="caution">
    <text evidence="1">The sequence shown here is derived from an EMBL/GenBank/DDBJ whole genome shotgun (WGS) entry which is preliminary data.</text>
</comment>
<organism evidence="1 2">
    <name type="scientific">Monilinia laxa</name>
    <name type="common">Brown rot fungus</name>
    <name type="synonym">Sclerotinia laxa</name>
    <dbReference type="NCBI Taxonomy" id="61186"/>
    <lineage>
        <taxon>Eukaryota</taxon>
        <taxon>Fungi</taxon>
        <taxon>Dikarya</taxon>
        <taxon>Ascomycota</taxon>
        <taxon>Pezizomycotina</taxon>
        <taxon>Leotiomycetes</taxon>
        <taxon>Helotiales</taxon>
        <taxon>Sclerotiniaceae</taxon>
        <taxon>Monilinia</taxon>
    </lineage>
</organism>
<dbReference type="Proteomes" id="UP000326757">
    <property type="component" value="Unassembled WGS sequence"/>
</dbReference>
<protein>
    <submittedName>
        <fullName evidence="1">Uncharacterized protein</fullName>
    </submittedName>
</protein>